<dbReference type="EMBL" id="BSEL01000004">
    <property type="protein sequence ID" value="GLJ67494.1"/>
    <property type="molecule type" value="Genomic_DNA"/>
</dbReference>
<reference evidence="3" key="2">
    <citation type="submission" date="2023-01" db="EMBL/GenBank/DDBJ databases">
        <authorList>
            <person name="Sun Q."/>
            <person name="Evtushenko L."/>
        </authorList>
    </citation>
    <scope>NUCLEOTIDE SEQUENCE</scope>
    <source>
        <strain evidence="3">VKM Ac-1246</strain>
    </source>
</reference>
<evidence type="ECO:0000256" key="1">
    <source>
        <dbReference type="SAM" id="MobiDB-lite"/>
    </source>
</evidence>
<sequence length="205" mass="21110">MDSTSRQPTPEHHRRPASESARNLWNHGPNWISAIAALIGALGLGGVLTHLAGADDSSGGSASSPTATATVTVTATVAPSGGAAPSEAANTSADGVRWSGEVTLGELNFDFSPPKLTPGNTVGQLQSDMVWVDDSSSEVLIAAWLSDSVPTKEECDTSVAESGSTTVRDMTPGLYVCGKTAEGRIFRLKTLTTGNAIKADATVWN</sequence>
<organism evidence="3 4">
    <name type="scientific">Nocardioides luteus</name>
    <dbReference type="NCBI Taxonomy" id="1844"/>
    <lineage>
        <taxon>Bacteria</taxon>
        <taxon>Bacillati</taxon>
        <taxon>Actinomycetota</taxon>
        <taxon>Actinomycetes</taxon>
        <taxon>Propionibacteriales</taxon>
        <taxon>Nocardioidaceae</taxon>
        <taxon>Nocardioides</taxon>
    </lineage>
</organism>
<evidence type="ECO:0000313" key="4">
    <source>
        <dbReference type="Proteomes" id="UP001142292"/>
    </source>
</evidence>
<proteinExistence type="predicted"/>
<keyword evidence="2" id="KW-0472">Membrane</keyword>
<feature type="region of interest" description="Disordered" evidence="1">
    <location>
        <begin position="1"/>
        <end position="22"/>
    </location>
</feature>
<keyword evidence="2" id="KW-1133">Transmembrane helix</keyword>
<feature type="transmembrane region" description="Helical" evidence="2">
    <location>
        <begin position="31"/>
        <end position="52"/>
    </location>
</feature>
<dbReference type="Proteomes" id="UP001142292">
    <property type="component" value="Unassembled WGS sequence"/>
</dbReference>
<gene>
    <name evidence="3" type="ORF">GCM10017579_15300</name>
</gene>
<dbReference type="RefSeq" id="WP_189117816.1">
    <property type="nucleotide sequence ID" value="NZ_BMRK01000004.1"/>
</dbReference>
<name>A0ABQ5SU63_9ACTN</name>
<keyword evidence="2" id="KW-0812">Transmembrane</keyword>
<evidence type="ECO:0000256" key="2">
    <source>
        <dbReference type="SAM" id="Phobius"/>
    </source>
</evidence>
<comment type="caution">
    <text evidence="3">The sequence shown here is derived from an EMBL/GenBank/DDBJ whole genome shotgun (WGS) entry which is preliminary data.</text>
</comment>
<keyword evidence="4" id="KW-1185">Reference proteome</keyword>
<reference evidence="3" key="1">
    <citation type="journal article" date="2014" name="Int. J. Syst. Evol. Microbiol.">
        <title>Complete genome of a new Firmicutes species belonging to the dominant human colonic microbiota ('Ruminococcus bicirculans') reveals two chromosomes and a selective capacity to utilize plant glucans.</title>
        <authorList>
            <consortium name="NISC Comparative Sequencing Program"/>
            <person name="Wegmann U."/>
            <person name="Louis P."/>
            <person name="Goesmann A."/>
            <person name="Henrissat B."/>
            <person name="Duncan S.H."/>
            <person name="Flint H.J."/>
        </authorList>
    </citation>
    <scope>NUCLEOTIDE SEQUENCE</scope>
    <source>
        <strain evidence="3">VKM Ac-1246</strain>
    </source>
</reference>
<accession>A0ABQ5SU63</accession>
<evidence type="ECO:0000313" key="3">
    <source>
        <dbReference type="EMBL" id="GLJ67494.1"/>
    </source>
</evidence>
<protein>
    <submittedName>
        <fullName evidence="3">Uncharacterized protein</fullName>
    </submittedName>
</protein>